<organism evidence="7 8">
    <name type="scientific">Plasticicumulans acidivorans</name>
    <dbReference type="NCBI Taxonomy" id="886464"/>
    <lineage>
        <taxon>Bacteria</taxon>
        <taxon>Pseudomonadati</taxon>
        <taxon>Pseudomonadota</taxon>
        <taxon>Gammaproteobacteria</taxon>
        <taxon>Candidatus Competibacteraceae</taxon>
        <taxon>Plasticicumulans</taxon>
    </lineage>
</organism>
<dbReference type="Proteomes" id="UP000246569">
    <property type="component" value="Unassembled WGS sequence"/>
</dbReference>
<feature type="transmembrane region" description="Helical" evidence="6">
    <location>
        <begin position="215"/>
        <end position="235"/>
    </location>
</feature>
<evidence type="ECO:0000256" key="1">
    <source>
        <dbReference type="ARBA" id="ARBA00004141"/>
    </source>
</evidence>
<feature type="transmembrane region" description="Helical" evidence="6">
    <location>
        <begin position="6"/>
        <end position="35"/>
    </location>
</feature>
<dbReference type="GO" id="GO:0005886">
    <property type="term" value="C:plasma membrane"/>
    <property type="evidence" value="ECO:0007669"/>
    <property type="project" value="UniProtKB-SubCell"/>
</dbReference>
<keyword evidence="6" id="KW-1003">Cell membrane</keyword>
<dbReference type="InterPro" id="IPR051598">
    <property type="entry name" value="TSUP/Inactive_protease-like"/>
</dbReference>
<dbReference type="RefSeq" id="WP_110016944.1">
    <property type="nucleotide sequence ID" value="NZ_QGTJ01000001.1"/>
</dbReference>
<reference evidence="7 8" key="1">
    <citation type="submission" date="2018-05" db="EMBL/GenBank/DDBJ databases">
        <title>Genomic Encyclopedia of Type Strains, Phase IV (KMG-IV): sequencing the most valuable type-strain genomes for metagenomic binning, comparative biology and taxonomic classification.</title>
        <authorList>
            <person name="Goeker M."/>
        </authorList>
    </citation>
    <scope>NUCLEOTIDE SEQUENCE [LARGE SCALE GENOMIC DNA]</scope>
    <source>
        <strain evidence="7 8">DSM 23606</strain>
    </source>
</reference>
<sequence length="260" mass="27462">MEWVNTVAGFIVGLLVGLTGVGGGALMTPILVLLLGVAPQTAVGTDLLYAAITKTFGSWVHGSKGAIDWVVLRRLASGSIPAALLTLWLLSTHKPDPELQHLIMRGLGLALALTSLSVLFRTQLHRIGQHLRTEKPIEFKRYQGALTVLAGLILGVLVTLTSVGAGALGVVMLVYLYPYRLTPTRLVATDIAHAIPLTLIAGLGHSAIGSIDWPLLGMLLLGSVPGVIIGSHASHRIDGKWVRQLLAVILLMTGGKLLLV</sequence>
<dbReference type="EMBL" id="QGTJ01000001">
    <property type="protein sequence ID" value="PWV65966.1"/>
    <property type="molecule type" value="Genomic_DNA"/>
</dbReference>
<evidence type="ECO:0000313" key="7">
    <source>
        <dbReference type="EMBL" id="PWV65966.1"/>
    </source>
</evidence>
<evidence type="ECO:0000256" key="6">
    <source>
        <dbReference type="RuleBase" id="RU363041"/>
    </source>
</evidence>
<dbReference type="Pfam" id="PF01925">
    <property type="entry name" value="TauE"/>
    <property type="match status" value="1"/>
</dbReference>
<name>A0A317N0H6_9GAMM</name>
<keyword evidence="4 6" id="KW-1133">Transmembrane helix</keyword>
<feature type="transmembrane region" description="Helical" evidence="6">
    <location>
        <begin position="145"/>
        <end position="178"/>
    </location>
</feature>
<evidence type="ECO:0000313" key="8">
    <source>
        <dbReference type="Proteomes" id="UP000246569"/>
    </source>
</evidence>
<evidence type="ECO:0000256" key="2">
    <source>
        <dbReference type="ARBA" id="ARBA00009142"/>
    </source>
</evidence>
<gene>
    <name evidence="7" type="ORF">C7443_101452</name>
</gene>
<keyword evidence="5 6" id="KW-0472">Membrane</keyword>
<feature type="transmembrane region" description="Helical" evidence="6">
    <location>
        <begin position="71"/>
        <end position="90"/>
    </location>
</feature>
<dbReference type="AlphaFoldDB" id="A0A317N0H6"/>
<protein>
    <recommendedName>
        <fullName evidence="6">Probable membrane transporter protein</fullName>
    </recommendedName>
</protein>
<evidence type="ECO:0000256" key="4">
    <source>
        <dbReference type="ARBA" id="ARBA00022989"/>
    </source>
</evidence>
<evidence type="ECO:0000256" key="5">
    <source>
        <dbReference type="ARBA" id="ARBA00023136"/>
    </source>
</evidence>
<dbReference type="InterPro" id="IPR002781">
    <property type="entry name" value="TM_pro_TauE-like"/>
</dbReference>
<evidence type="ECO:0000256" key="3">
    <source>
        <dbReference type="ARBA" id="ARBA00022692"/>
    </source>
</evidence>
<accession>A0A317N0H6</accession>
<feature type="transmembrane region" description="Helical" evidence="6">
    <location>
        <begin position="102"/>
        <end position="124"/>
    </location>
</feature>
<comment type="caution">
    <text evidence="7">The sequence shown here is derived from an EMBL/GenBank/DDBJ whole genome shotgun (WGS) entry which is preliminary data.</text>
</comment>
<comment type="subcellular location">
    <subcellularLocation>
        <location evidence="6">Cell membrane</location>
        <topology evidence="6">Multi-pass membrane protein</topology>
    </subcellularLocation>
    <subcellularLocation>
        <location evidence="1">Membrane</location>
        <topology evidence="1">Multi-pass membrane protein</topology>
    </subcellularLocation>
</comment>
<keyword evidence="8" id="KW-1185">Reference proteome</keyword>
<dbReference type="PANTHER" id="PTHR43701">
    <property type="entry name" value="MEMBRANE TRANSPORTER PROTEIN MJ0441-RELATED"/>
    <property type="match status" value="1"/>
</dbReference>
<dbReference type="OrthoDB" id="5189995at2"/>
<proteinExistence type="inferred from homology"/>
<dbReference type="PANTHER" id="PTHR43701:SF2">
    <property type="entry name" value="MEMBRANE TRANSPORTER PROTEIN YJNA-RELATED"/>
    <property type="match status" value="1"/>
</dbReference>
<keyword evidence="3 6" id="KW-0812">Transmembrane</keyword>
<comment type="similarity">
    <text evidence="2 6">Belongs to the 4-toluene sulfonate uptake permease (TSUP) (TC 2.A.102) family.</text>
</comment>